<keyword evidence="6" id="KW-1185">Reference proteome</keyword>
<feature type="region of interest" description="Disordered" evidence="1">
    <location>
        <begin position="1"/>
        <end position="32"/>
    </location>
</feature>
<protein>
    <submittedName>
        <fullName evidence="5">Trafficking protein mon1 subfamily protein</fullName>
    </submittedName>
</protein>
<dbReference type="InterPro" id="IPR043972">
    <property type="entry name" value="FUZ/MON1/HPS1_longin_1"/>
</dbReference>
<sequence length="616" mass="67977">MSEEPYRQEETSPYLLGGGMLSEGRVPPSSPLARRSLEEWNRLSFYGGSTTSMASDLFATSPATASALAYFERTPDPSPRGESVAVGGGGSQQADIQFTDEDLARIKALRVKSQTGGASSPHHRHQQQNGAHEQQQQHKEAEPGGGPRGRGGLEQQEHSTSHHHHYQHASPSQHSTTHEDEPPTPPSDAADGRHADAPSPQGVDSFDAEFEATASGREEEEDGVGREWALQSKHFFILSDAGKPIYSRSMYAGDHVMVFMSRGPLYLVAIASSGEPASVLKRQLEWLHLQIISTITSGITKIFETRPCFDLRSLLRGSTKFIDNLVAGLDKQPSYLINATQCLPLEPAIRSMTGTYLQGIKSEDLVYALLIADGKLVNFVQPKRHPLKPEDLQLILNFLESSGTFRTNETWVPICLPKFNDGGYLYAYLCYLNESTCLVLISTVRNSEKFYELAEWKQKIDKSLRAAGALEAITKSVSRESYTASAVGVPGLVSFLYRHNALHQFTAPSLDPPYHTPAEQAKILRRYQKLYGKVLERPPCGTEGEGGQAAAARAPHWDANDRESSLVWVTSDVLLFILFEPWVARPQAVHAANDILKWVKSRDSNLFVLPAATQTW</sequence>
<dbReference type="PANTHER" id="PTHR13027:SF7">
    <property type="entry name" value="VACUOLAR FUSION PROTEIN MON1 HOMOLOG"/>
    <property type="match status" value="1"/>
</dbReference>
<evidence type="ECO:0000259" key="4">
    <source>
        <dbReference type="Pfam" id="PF19038"/>
    </source>
</evidence>
<gene>
    <name evidence="5" type="ORF">ACA1_276440</name>
</gene>
<feature type="compositionally biased region" description="Basic and acidic residues" evidence="1">
    <location>
        <begin position="1"/>
        <end position="10"/>
    </location>
</feature>
<feature type="domain" description="FUZ/MON1/HPS1 first Longin" evidence="2">
    <location>
        <begin position="249"/>
        <end position="325"/>
    </location>
</feature>
<reference evidence="5 6" key="1">
    <citation type="journal article" date="2013" name="Genome Biol.">
        <title>Genome of Acanthamoeba castellanii highlights extensive lateral gene transfer and early evolution of tyrosine kinase signaling.</title>
        <authorList>
            <person name="Clarke M."/>
            <person name="Lohan A.J."/>
            <person name="Liu B."/>
            <person name="Lagkouvardos I."/>
            <person name="Roy S."/>
            <person name="Zafar N."/>
            <person name="Bertelli C."/>
            <person name="Schilde C."/>
            <person name="Kianianmomeni A."/>
            <person name="Burglin T.R."/>
            <person name="Frech C."/>
            <person name="Turcotte B."/>
            <person name="Kopec K.O."/>
            <person name="Synnott J.M."/>
            <person name="Choo C."/>
            <person name="Paponov I."/>
            <person name="Finkler A."/>
            <person name="Soon Heng Tan C."/>
            <person name="Hutchins A.P."/>
            <person name="Weinmeier T."/>
            <person name="Rattei T."/>
            <person name="Chu J.S."/>
            <person name="Gimenez G."/>
            <person name="Irimia M."/>
            <person name="Rigden D.J."/>
            <person name="Fitzpatrick D.A."/>
            <person name="Lorenzo-Morales J."/>
            <person name="Bateman A."/>
            <person name="Chiu C.H."/>
            <person name="Tang P."/>
            <person name="Hegemann P."/>
            <person name="Fromm H."/>
            <person name="Raoult D."/>
            <person name="Greub G."/>
            <person name="Miranda-Saavedra D."/>
            <person name="Chen N."/>
            <person name="Nash P."/>
            <person name="Ginger M.L."/>
            <person name="Horn M."/>
            <person name="Schaap P."/>
            <person name="Caler L."/>
            <person name="Loftus B."/>
        </authorList>
    </citation>
    <scope>NUCLEOTIDE SEQUENCE [LARGE SCALE GENOMIC DNA]</scope>
    <source>
        <strain evidence="5 6">Neff</strain>
    </source>
</reference>
<dbReference type="VEuPathDB" id="AmoebaDB:ACA1_276440"/>
<evidence type="ECO:0000259" key="3">
    <source>
        <dbReference type="Pfam" id="PF19037"/>
    </source>
</evidence>
<evidence type="ECO:0000256" key="1">
    <source>
        <dbReference type="SAM" id="MobiDB-lite"/>
    </source>
</evidence>
<dbReference type="OMA" id="AYTCVPL"/>
<dbReference type="PANTHER" id="PTHR13027">
    <property type="entry name" value="SAND PROTEIN-RELATED"/>
    <property type="match status" value="1"/>
</dbReference>
<dbReference type="InterPro" id="IPR043970">
    <property type="entry name" value="FUZ/MON1/HPS1_longin_3"/>
</dbReference>
<evidence type="ECO:0000259" key="2">
    <source>
        <dbReference type="Pfam" id="PF19036"/>
    </source>
</evidence>
<evidence type="ECO:0000313" key="5">
    <source>
        <dbReference type="EMBL" id="ELR15428.1"/>
    </source>
</evidence>
<accession>L8GS38</accession>
<feature type="domain" description="FUZ/MON1/HPS1 third Longin" evidence="4">
    <location>
        <begin position="491"/>
        <end position="601"/>
    </location>
</feature>
<dbReference type="GeneID" id="14916063"/>
<dbReference type="EMBL" id="KB008032">
    <property type="protein sequence ID" value="ELR15428.1"/>
    <property type="molecule type" value="Genomic_DNA"/>
</dbReference>
<dbReference type="InterPro" id="IPR004353">
    <property type="entry name" value="Mon1"/>
</dbReference>
<dbReference type="InterPro" id="IPR043971">
    <property type="entry name" value="FUZ/MON1/HPS1_longin_2"/>
</dbReference>
<dbReference type="RefSeq" id="XP_004337441.1">
    <property type="nucleotide sequence ID" value="XM_004337393.1"/>
</dbReference>
<dbReference type="Pfam" id="PF19036">
    <property type="entry name" value="Fuz_longin_1"/>
    <property type="match status" value="1"/>
</dbReference>
<feature type="domain" description="FUZ/MON1/HPS1 second Longin" evidence="3">
    <location>
        <begin position="364"/>
        <end position="460"/>
    </location>
</feature>
<dbReference type="KEGG" id="acan:ACA1_276440"/>
<dbReference type="Pfam" id="PF19038">
    <property type="entry name" value="Fuz_longin_3"/>
    <property type="match status" value="1"/>
</dbReference>
<dbReference type="GO" id="GO:0016192">
    <property type="term" value="P:vesicle-mediated transport"/>
    <property type="evidence" value="ECO:0007669"/>
    <property type="project" value="InterPro"/>
</dbReference>
<dbReference type="OrthoDB" id="272411at2759"/>
<feature type="compositionally biased region" description="Gly residues" evidence="1">
    <location>
        <begin position="143"/>
        <end position="152"/>
    </location>
</feature>
<organism evidence="5 6">
    <name type="scientific">Acanthamoeba castellanii (strain ATCC 30010 / Neff)</name>
    <dbReference type="NCBI Taxonomy" id="1257118"/>
    <lineage>
        <taxon>Eukaryota</taxon>
        <taxon>Amoebozoa</taxon>
        <taxon>Discosea</taxon>
        <taxon>Longamoebia</taxon>
        <taxon>Centramoebida</taxon>
        <taxon>Acanthamoebidae</taxon>
        <taxon>Acanthamoeba</taxon>
    </lineage>
</organism>
<dbReference type="Proteomes" id="UP000011083">
    <property type="component" value="Unassembled WGS sequence"/>
</dbReference>
<dbReference type="GO" id="GO:0006623">
    <property type="term" value="P:protein targeting to vacuole"/>
    <property type="evidence" value="ECO:0007669"/>
    <property type="project" value="InterPro"/>
</dbReference>
<dbReference type="Pfam" id="PF19037">
    <property type="entry name" value="Fuz_longin_2"/>
    <property type="match status" value="1"/>
</dbReference>
<proteinExistence type="predicted"/>
<name>L8GS38_ACACF</name>
<dbReference type="AlphaFoldDB" id="L8GS38"/>
<evidence type="ECO:0000313" key="6">
    <source>
        <dbReference type="Proteomes" id="UP000011083"/>
    </source>
</evidence>
<dbReference type="PRINTS" id="PR01546">
    <property type="entry name" value="YEAST73DUF"/>
</dbReference>
<feature type="region of interest" description="Disordered" evidence="1">
    <location>
        <begin position="70"/>
        <end position="204"/>
    </location>
</feature>
<dbReference type="STRING" id="1257118.L8GS38"/>